<dbReference type="InterPro" id="IPR051445">
    <property type="entry name" value="LY6H/LY6L_nAChR_modulators"/>
</dbReference>
<name>Q5M8M1_MOUSE</name>
<dbReference type="EMBL" id="BC147464">
    <property type="protein sequence ID" value="AAI47465.1"/>
    <property type="molecule type" value="mRNA"/>
</dbReference>
<dbReference type="GO" id="GO:0005886">
    <property type="term" value="C:plasma membrane"/>
    <property type="evidence" value="ECO:0007669"/>
    <property type="project" value="UniProtKB-SubCell"/>
</dbReference>
<evidence type="ECO:0000313" key="11">
    <source>
        <dbReference type="MGI" id="MGI:3612405"/>
    </source>
</evidence>
<gene>
    <name evidence="9 11" type="primary">9030619P08Rik</name>
</gene>
<accession>Q5M8M1</accession>
<dbReference type="PANTHER" id="PTHR32217:SF3">
    <property type="entry name" value="LYMPHOCYTE ANTIGEN 6S"/>
    <property type="match status" value="1"/>
</dbReference>
<comment type="subcellular location">
    <subcellularLocation>
        <location evidence="1">Cell membrane</location>
        <topology evidence="1">Lipid-anchor</topology>
        <topology evidence="1">GPI-anchor</topology>
    </subcellularLocation>
</comment>
<organism evidence="9">
    <name type="scientific">Mus musculus</name>
    <name type="common">Mouse</name>
    <dbReference type="NCBI Taxonomy" id="10090"/>
    <lineage>
        <taxon>Eukaryota</taxon>
        <taxon>Metazoa</taxon>
        <taxon>Chordata</taxon>
        <taxon>Craniata</taxon>
        <taxon>Vertebrata</taxon>
        <taxon>Euteleostomi</taxon>
        <taxon>Mammalia</taxon>
        <taxon>Eutheria</taxon>
        <taxon>Euarchontoglires</taxon>
        <taxon>Glires</taxon>
        <taxon>Rodentia</taxon>
        <taxon>Myomorpha</taxon>
        <taxon>Muroidea</taxon>
        <taxon>Muridae</taxon>
        <taxon>Murinae</taxon>
        <taxon>Mus</taxon>
        <taxon>Mus</taxon>
    </lineage>
</organism>
<feature type="signal peptide" evidence="8">
    <location>
        <begin position="1"/>
        <end position="26"/>
    </location>
</feature>
<evidence type="ECO:0000256" key="2">
    <source>
        <dbReference type="ARBA" id="ARBA00022475"/>
    </source>
</evidence>
<dbReference type="GO" id="GO:0098552">
    <property type="term" value="C:side of membrane"/>
    <property type="evidence" value="ECO:0007669"/>
    <property type="project" value="UniProtKB-KW"/>
</dbReference>
<dbReference type="AGR" id="MGI:3612405"/>
<evidence type="ECO:0000313" key="10">
    <source>
        <dbReference type="EMBL" id="AAI47462.1"/>
    </source>
</evidence>
<evidence type="ECO:0000256" key="8">
    <source>
        <dbReference type="SAM" id="SignalP"/>
    </source>
</evidence>
<dbReference type="AlphaFoldDB" id="Q5M8M1"/>
<feature type="chain" id="PRO_5014309864" evidence="8">
    <location>
        <begin position="27"/>
        <end position="49"/>
    </location>
</feature>
<evidence type="ECO:0000256" key="6">
    <source>
        <dbReference type="ARBA" id="ARBA00023157"/>
    </source>
</evidence>
<evidence type="ECO:0000256" key="1">
    <source>
        <dbReference type="ARBA" id="ARBA00004609"/>
    </source>
</evidence>
<dbReference type="EMBL" id="BC147461">
    <property type="protein sequence ID" value="AAI47462.1"/>
    <property type="molecule type" value="mRNA"/>
</dbReference>
<keyword evidence="4 8" id="KW-0732">Signal</keyword>
<evidence type="ECO:0000256" key="7">
    <source>
        <dbReference type="ARBA" id="ARBA00023180"/>
    </source>
</evidence>
<dbReference type="EMBL" id="BC087965">
    <property type="protein sequence ID" value="AAH87965.1"/>
    <property type="molecule type" value="mRNA"/>
</dbReference>
<keyword evidence="6" id="KW-1015">Disulfide bond</keyword>
<reference evidence="9" key="1">
    <citation type="journal article" date="2004" name="Genome Res.">
        <title>The status, quality, and expansion of the NIH full-length cDNA project: the Mammalian Gene Collection (MGC).</title>
        <authorList>
            <consortium name="The MGC Project Team"/>
            <person name="Gerhard D.S."/>
            <person name="Wagner L."/>
            <person name="Feingold E.A."/>
            <person name="Shenmen C.M."/>
            <person name="Grouse L.H."/>
            <person name="Schuler G."/>
            <person name="Klein S.L."/>
            <person name="Old S."/>
            <person name="Rasooly R."/>
            <person name="Good P."/>
            <person name="Guyer M."/>
            <person name="Peck A.M."/>
            <person name="Derge J.G."/>
            <person name="Lipman D."/>
            <person name="Collins F.S."/>
            <person name="Jang W."/>
            <person name="Sherry S."/>
            <person name="Feolo M."/>
            <person name="Misquitta L."/>
            <person name="Lee E."/>
            <person name="Rotmistrovsky K."/>
            <person name="Greenhut S.F."/>
            <person name="Schaefer C.F."/>
            <person name="Buetow K."/>
            <person name="Bonner T.I."/>
            <person name="Haussler D."/>
            <person name="Kent J."/>
            <person name="Kiekhaus M."/>
            <person name="Furey T."/>
            <person name="Brent M."/>
            <person name="Prange C."/>
            <person name="Schreiber K."/>
            <person name="Shapiro N."/>
            <person name="Bhat N.K."/>
            <person name="Hopkins R.F."/>
            <person name="Hsie F."/>
            <person name="Driscoll T."/>
            <person name="Soares M.B."/>
            <person name="Casavant T.L."/>
            <person name="Scheetz T.E."/>
            <person name="Brown-stein M.J."/>
            <person name="Usdin T.B."/>
            <person name="Toshiyuki S."/>
            <person name="Carninci P."/>
            <person name="Piao Y."/>
            <person name="Dudekula D.B."/>
            <person name="Ko M.S."/>
            <person name="Kawakami K."/>
            <person name="Suzuki Y."/>
            <person name="Sugano S."/>
            <person name="Gruber C.E."/>
            <person name="Smith M.R."/>
            <person name="Simmons B."/>
            <person name="Moore T."/>
            <person name="Waterman R."/>
            <person name="Johnson S.L."/>
            <person name="Ruan Y."/>
            <person name="Wei C.L."/>
            <person name="Mathavan S."/>
            <person name="Gunaratne P.H."/>
            <person name="Wu J."/>
            <person name="Garcia A.M."/>
            <person name="Hulyk S.W."/>
            <person name="Fuh E."/>
            <person name="Yuan Y."/>
            <person name="Sneed A."/>
            <person name="Kowis C."/>
            <person name="Hodgson A."/>
            <person name="Muzny D.M."/>
            <person name="McPherson J."/>
            <person name="Gibbs R.A."/>
            <person name="Fahey J."/>
            <person name="Helton E."/>
            <person name="Ketteman M."/>
            <person name="Madan A."/>
            <person name="Rodrigues S."/>
            <person name="Sanchez A."/>
            <person name="Whiting M."/>
            <person name="Madari A."/>
            <person name="Young A.C."/>
            <person name="Wetherby K.D."/>
            <person name="Granite S.J."/>
            <person name="Kwong P.N."/>
            <person name="Brinkley C.P."/>
            <person name="Pearson R.L."/>
            <person name="Bouffard G.G."/>
            <person name="Blakesly R.W."/>
            <person name="Green E.D."/>
            <person name="Dickson M.C."/>
            <person name="Rodriguez A.C."/>
            <person name="Grimwood J."/>
            <person name="Schmutz J."/>
            <person name="Myers R.M."/>
            <person name="Butterfield Y.S."/>
            <person name="Griffith M."/>
            <person name="Griffith O.L."/>
            <person name="Krzywinski M.I."/>
            <person name="Liao N."/>
            <person name="Morin R."/>
            <person name="Morrin R."/>
            <person name="Palmquist D."/>
            <person name="Petrescu A.S."/>
            <person name="Skalska U."/>
            <person name="Smailus D.E."/>
            <person name="Stott J.M."/>
            <person name="Schnerch A."/>
            <person name="Schein J.E."/>
            <person name="Jones S.J."/>
            <person name="Holt R.A."/>
            <person name="Baross A."/>
            <person name="Marra M.A."/>
            <person name="Clifton S."/>
            <person name="Makowski K.A."/>
            <person name="Bosak S."/>
            <person name="Malek J."/>
        </authorList>
    </citation>
    <scope>NUCLEOTIDE SEQUENCE [LARGE SCALE MRNA]</scope>
    <source>
        <tissue evidence="10">Brain</tissue>
        <tissue evidence="9">Kidney</tissue>
    </source>
</reference>
<evidence type="ECO:0000313" key="9">
    <source>
        <dbReference type="EMBL" id="AAH87965.1"/>
    </source>
</evidence>
<sequence length="49" mass="5375">MDNSHATKSCVLILLVALLRAERVQGLECYQCFDVPLETSCNTTTCLNG</sequence>
<evidence type="ECO:0000256" key="4">
    <source>
        <dbReference type="ARBA" id="ARBA00022729"/>
    </source>
</evidence>
<protein>
    <submittedName>
        <fullName evidence="9">Uncharacterized protein</fullName>
    </submittedName>
</protein>
<keyword evidence="2" id="KW-1003">Cell membrane</keyword>
<dbReference type="MGI" id="MGI:3612405">
    <property type="gene designation" value="9030619P08Rik"/>
</dbReference>
<keyword evidence="3" id="KW-0336">GPI-anchor</keyword>
<keyword evidence="5" id="KW-0472">Membrane</keyword>
<evidence type="ECO:0000256" key="5">
    <source>
        <dbReference type="ARBA" id="ARBA00023136"/>
    </source>
</evidence>
<proteinExistence type="evidence at transcript level"/>
<dbReference type="PANTHER" id="PTHR32217">
    <property type="entry name" value="LYMPHOCYTE ANTIGEN 6H"/>
    <property type="match status" value="1"/>
</dbReference>
<keyword evidence="7" id="KW-0325">Glycoprotein</keyword>
<evidence type="ECO:0000256" key="3">
    <source>
        <dbReference type="ARBA" id="ARBA00022622"/>
    </source>
</evidence>
<keyword evidence="3" id="KW-0449">Lipoprotein</keyword>